<name>A0A2V1P8K6_9RHOB</name>
<reference evidence="2" key="1">
    <citation type="submission" date="2018-05" db="EMBL/GenBank/DDBJ databases">
        <authorList>
            <person name="Du Z."/>
            <person name="Wang X."/>
        </authorList>
    </citation>
    <scope>NUCLEOTIDE SEQUENCE [LARGE SCALE GENOMIC DNA]</scope>
    <source>
        <strain evidence="2">WDS4C29</strain>
    </source>
</reference>
<protein>
    <recommendedName>
        <fullName evidence="3">Autotransporter domain-containing protein</fullName>
    </recommendedName>
</protein>
<dbReference type="RefSeq" id="WP_109386192.1">
    <property type="nucleotide sequence ID" value="NZ_QETF01000002.1"/>
</dbReference>
<organism evidence="1 2">
    <name type="scientific">Salibaculum griseiflavum</name>
    <dbReference type="NCBI Taxonomy" id="1914409"/>
    <lineage>
        <taxon>Bacteria</taxon>
        <taxon>Pseudomonadati</taxon>
        <taxon>Pseudomonadota</taxon>
        <taxon>Alphaproteobacteria</taxon>
        <taxon>Rhodobacterales</taxon>
        <taxon>Roseobacteraceae</taxon>
        <taxon>Salibaculum</taxon>
    </lineage>
</organism>
<evidence type="ECO:0000313" key="1">
    <source>
        <dbReference type="EMBL" id="PWG18120.1"/>
    </source>
</evidence>
<dbReference type="OrthoDB" id="9773411at2"/>
<sequence length="148" mass="15225">MLPRHFQPFGEGRSSLLGAAGLQADTAMQAQDLGKPAMQTRGPAGLDGGGGSISAQTTSLTEAAAGVDFLLPLDLANGTLDLTGGISAIYGQTETGGTRSTNQRGRVELGMLHRAENGLRTRASAYLDGLGAPGFQSIGAELMFELEF</sequence>
<evidence type="ECO:0008006" key="3">
    <source>
        <dbReference type="Google" id="ProtNLM"/>
    </source>
</evidence>
<dbReference type="Proteomes" id="UP000245293">
    <property type="component" value="Unassembled WGS sequence"/>
</dbReference>
<keyword evidence="2" id="KW-1185">Reference proteome</keyword>
<proteinExistence type="predicted"/>
<dbReference type="AlphaFoldDB" id="A0A2V1P8K6"/>
<comment type="caution">
    <text evidence="1">The sequence shown here is derived from an EMBL/GenBank/DDBJ whole genome shotgun (WGS) entry which is preliminary data.</text>
</comment>
<gene>
    <name evidence="1" type="ORF">DFK10_02345</name>
</gene>
<accession>A0A2V1P8K6</accession>
<dbReference type="EMBL" id="QETF01000002">
    <property type="protein sequence ID" value="PWG18120.1"/>
    <property type="molecule type" value="Genomic_DNA"/>
</dbReference>
<evidence type="ECO:0000313" key="2">
    <source>
        <dbReference type="Proteomes" id="UP000245293"/>
    </source>
</evidence>